<evidence type="ECO:0000256" key="4">
    <source>
        <dbReference type="ARBA" id="ARBA00022692"/>
    </source>
</evidence>
<accession>A0ABN0P0L6</accession>
<feature type="transmembrane region" description="Helical" evidence="7">
    <location>
        <begin position="263"/>
        <end position="283"/>
    </location>
</feature>
<dbReference type="PROSITE" id="PS50928">
    <property type="entry name" value="ABC_TM1"/>
    <property type="match status" value="1"/>
</dbReference>
<name>A0ABN0P0L6_TRELE</name>
<dbReference type="Proteomes" id="UP000016649">
    <property type="component" value="Unassembled WGS sequence"/>
</dbReference>
<evidence type="ECO:0000256" key="1">
    <source>
        <dbReference type="ARBA" id="ARBA00004651"/>
    </source>
</evidence>
<dbReference type="SUPFAM" id="SSF161098">
    <property type="entry name" value="MetI-like"/>
    <property type="match status" value="1"/>
</dbReference>
<reference evidence="9 10" key="1">
    <citation type="submission" date="2013-08" db="EMBL/GenBank/DDBJ databases">
        <authorList>
            <person name="Weinstock G."/>
            <person name="Sodergren E."/>
            <person name="Wylie T."/>
            <person name="Fulton L."/>
            <person name="Fulton R."/>
            <person name="Fronick C."/>
            <person name="O'Laughlin M."/>
            <person name="Godfrey J."/>
            <person name="Miner T."/>
            <person name="Herter B."/>
            <person name="Appelbaum E."/>
            <person name="Cordes M."/>
            <person name="Lek S."/>
            <person name="Wollam A."/>
            <person name="Pepin K.H."/>
            <person name="Palsikar V.B."/>
            <person name="Mitreva M."/>
            <person name="Wilson R.K."/>
        </authorList>
    </citation>
    <scope>NUCLEOTIDE SEQUENCE [LARGE SCALE GENOMIC DNA]</scope>
    <source>
        <strain evidence="9 10">ATCC 700332</strain>
    </source>
</reference>
<evidence type="ECO:0000256" key="3">
    <source>
        <dbReference type="ARBA" id="ARBA00022475"/>
    </source>
</evidence>
<organism evidence="9 10">
    <name type="scientific">Treponema lecithinolyticum ATCC 700332</name>
    <dbReference type="NCBI Taxonomy" id="1321815"/>
    <lineage>
        <taxon>Bacteria</taxon>
        <taxon>Pseudomonadati</taxon>
        <taxon>Spirochaetota</taxon>
        <taxon>Spirochaetia</taxon>
        <taxon>Spirochaetales</taxon>
        <taxon>Treponemataceae</taxon>
        <taxon>Treponema</taxon>
    </lineage>
</organism>
<protein>
    <submittedName>
        <fullName evidence="9">ABC transporter, permease protein</fullName>
    </submittedName>
</protein>
<evidence type="ECO:0000256" key="5">
    <source>
        <dbReference type="ARBA" id="ARBA00022989"/>
    </source>
</evidence>
<proteinExistence type="inferred from homology"/>
<gene>
    <name evidence="9" type="ORF">HMPREF9193_00554</name>
</gene>
<comment type="similarity">
    <text evidence="7">Belongs to the binding-protein-dependent transport system permease family.</text>
</comment>
<feature type="domain" description="ABC transmembrane type-1" evidence="8">
    <location>
        <begin position="70"/>
        <end position="282"/>
    </location>
</feature>
<dbReference type="Gene3D" id="1.10.3720.10">
    <property type="entry name" value="MetI-like"/>
    <property type="match status" value="1"/>
</dbReference>
<feature type="transmembrane region" description="Helical" evidence="7">
    <location>
        <begin position="7"/>
        <end position="34"/>
    </location>
</feature>
<keyword evidence="4 7" id="KW-0812">Transmembrane</keyword>
<feature type="transmembrane region" description="Helical" evidence="7">
    <location>
        <begin position="205"/>
        <end position="223"/>
    </location>
</feature>
<sequence>MKAKKDLIAVWLFLLPTLIFLGLTALLPLLYSVYLSFFKLKLNLPNQVPRFIGFENYIQLFKDKLLHTSTLNTVVFALISVVLEVSLGLTIAMVISSDKKWTRVLMSVFMIPMIMAPVAIGTLWRMMLDPSTGIINYILNLLGVKSVIWLGTPKTAMFSVIMVNVWQFTPWVTVICAAGLKALPLDCIQAALVDGTTPAQIFRQIVLPLMRPVLVIVLMIRFIDAFKVFDTVYVMTNGGPGSATEMLPNYIYKQGLKFFDAGYSASLAIIFVLVMSVCTSLFLKWRKKEEENLW</sequence>
<evidence type="ECO:0000256" key="6">
    <source>
        <dbReference type="ARBA" id="ARBA00023136"/>
    </source>
</evidence>
<keyword evidence="10" id="KW-1185">Reference proteome</keyword>
<feature type="transmembrane region" description="Helical" evidence="7">
    <location>
        <begin position="74"/>
        <end position="95"/>
    </location>
</feature>
<comment type="subcellular location">
    <subcellularLocation>
        <location evidence="1 7">Cell membrane</location>
        <topology evidence="1 7">Multi-pass membrane protein</topology>
    </subcellularLocation>
</comment>
<dbReference type="Pfam" id="PF00528">
    <property type="entry name" value="BPD_transp_1"/>
    <property type="match status" value="1"/>
</dbReference>
<dbReference type="InterPro" id="IPR035906">
    <property type="entry name" value="MetI-like_sf"/>
</dbReference>
<keyword evidence="6 7" id="KW-0472">Membrane</keyword>
<dbReference type="InterPro" id="IPR051393">
    <property type="entry name" value="ABC_transporter_permease"/>
</dbReference>
<keyword evidence="5 7" id="KW-1133">Transmembrane helix</keyword>
<comment type="caution">
    <text evidence="9">The sequence shown here is derived from an EMBL/GenBank/DDBJ whole genome shotgun (WGS) entry which is preliminary data.</text>
</comment>
<evidence type="ECO:0000256" key="7">
    <source>
        <dbReference type="RuleBase" id="RU363032"/>
    </source>
</evidence>
<evidence type="ECO:0000313" key="9">
    <source>
        <dbReference type="EMBL" id="ERJ93938.1"/>
    </source>
</evidence>
<dbReference type="RefSeq" id="WP_021686403.1">
    <property type="nucleotide sequence ID" value="NZ_KI260556.1"/>
</dbReference>
<keyword evidence="2 7" id="KW-0813">Transport</keyword>
<keyword evidence="3" id="KW-1003">Cell membrane</keyword>
<dbReference type="CDD" id="cd06261">
    <property type="entry name" value="TM_PBP2"/>
    <property type="match status" value="1"/>
</dbReference>
<evidence type="ECO:0000259" key="8">
    <source>
        <dbReference type="PROSITE" id="PS50928"/>
    </source>
</evidence>
<dbReference type="EMBL" id="AWVH01000012">
    <property type="protein sequence ID" value="ERJ93938.1"/>
    <property type="molecule type" value="Genomic_DNA"/>
</dbReference>
<dbReference type="InterPro" id="IPR000515">
    <property type="entry name" value="MetI-like"/>
</dbReference>
<dbReference type="PANTHER" id="PTHR30193">
    <property type="entry name" value="ABC TRANSPORTER PERMEASE PROTEIN"/>
    <property type="match status" value="1"/>
</dbReference>
<dbReference type="PANTHER" id="PTHR30193:SF37">
    <property type="entry name" value="INNER MEMBRANE ABC TRANSPORTER PERMEASE PROTEIN YCJO"/>
    <property type="match status" value="1"/>
</dbReference>
<feature type="transmembrane region" description="Helical" evidence="7">
    <location>
        <begin position="107"/>
        <end position="128"/>
    </location>
</feature>
<evidence type="ECO:0000313" key="10">
    <source>
        <dbReference type="Proteomes" id="UP000016649"/>
    </source>
</evidence>
<evidence type="ECO:0000256" key="2">
    <source>
        <dbReference type="ARBA" id="ARBA00022448"/>
    </source>
</evidence>